<evidence type="ECO:0000313" key="9">
    <source>
        <dbReference type="EMBL" id="MFB9149157.1"/>
    </source>
</evidence>
<comment type="similarity">
    <text evidence="3">Belongs to the flagella basal body rod proteins family.</text>
</comment>
<evidence type="ECO:0000256" key="2">
    <source>
        <dbReference type="ARBA" id="ARBA00004613"/>
    </source>
</evidence>
<dbReference type="RefSeq" id="WP_377067759.1">
    <property type="nucleotide sequence ID" value="NZ_JBHMEC010000008.1"/>
</dbReference>
<accession>A0ABV5HXM3</accession>
<name>A0ABV5HXM3_9RHOB</name>
<evidence type="ECO:0000256" key="6">
    <source>
        <dbReference type="ARBA" id="ARBA00023143"/>
    </source>
</evidence>
<dbReference type="InterPro" id="IPR002371">
    <property type="entry name" value="FlgK"/>
</dbReference>
<keyword evidence="9" id="KW-0969">Cilium</keyword>
<feature type="domain" description="Flagellar basal-body/hook protein C-terminal" evidence="7">
    <location>
        <begin position="436"/>
        <end position="473"/>
    </location>
</feature>
<organism evidence="9 10">
    <name type="scientific">Roseovarius ramblicola</name>
    <dbReference type="NCBI Taxonomy" id="2022336"/>
    <lineage>
        <taxon>Bacteria</taxon>
        <taxon>Pseudomonadati</taxon>
        <taxon>Pseudomonadota</taxon>
        <taxon>Alphaproteobacteria</taxon>
        <taxon>Rhodobacterales</taxon>
        <taxon>Roseobacteraceae</taxon>
        <taxon>Roseovarius</taxon>
    </lineage>
</organism>
<evidence type="ECO:0000256" key="1">
    <source>
        <dbReference type="ARBA" id="ARBA00004365"/>
    </source>
</evidence>
<dbReference type="EMBL" id="JBHMEC010000008">
    <property type="protein sequence ID" value="MFB9149157.1"/>
    <property type="molecule type" value="Genomic_DNA"/>
</dbReference>
<keyword evidence="9" id="KW-0282">Flagellum</keyword>
<dbReference type="PANTHER" id="PTHR30033">
    <property type="entry name" value="FLAGELLAR HOOK-ASSOCIATED PROTEIN 1"/>
    <property type="match status" value="1"/>
</dbReference>
<dbReference type="Pfam" id="PF22638">
    <property type="entry name" value="FlgK_D1"/>
    <property type="match status" value="1"/>
</dbReference>
<evidence type="ECO:0000256" key="4">
    <source>
        <dbReference type="ARBA" id="ARBA00016244"/>
    </source>
</evidence>
<evidence type="ECO:0000256" key="3">
    <source>
        <dbReference type="ARBA" id="ARBA00009677"/>
    </source>
</evidence>
<gene>
    <name evidence="9" type="primary">flgK</name>
    <name evidence="9" type="ORF">ACFFU4_05250</name>
</gene>
<dbReference type="NCBIfam" id="TIGR02492">
    <property type="entry name" value="flgK_ends"/>
    <property type="match status" value="1"/>
</dbReference>
<evidence type="ECO:0000256" key="5">
    <source>
        <dbReference type="ARBA" id="ARBA00022525"/>
    </source>
</evidence>
<dbReference type="Proteomes" id="UP001589670">
    <property type="component" value="Unassembled WGS sequence"/>
</dbReference>
<sequence length="473" mass="48378">MSISAAFNSALSGLTANSRLTEVISGNLANALTPGHAPRTLELEARGTGGGVAVTGVTRHVDPVVLADRRLADSALADAQTRAGFAASLERALGLPGDGGGLADRLAAFEAAVATASSRPEDDARLNAVLREATTFATALNDAAEQIETLRSRADTDIAGAVERLNTSLAQVAEINTRIVSARAAGHETAALEDRRQQAIDGIAELVPVRQLERGRGAVALVSTGGALLLDGRPAQIGFEATPLVAANMTVENGLVSGLEIGGRPAPTGAGGPLAGGRLGALFDNRDGIGPEAQRGLDALARDLAERVESLTPPPSPGLFTDAGARFAPADETGLAGRLAVNPAVDPAQGGTLFRLRTGPDAAAPGPPAVAPYLAAIGNALAARQAPEPGAPQGNLSDHVAQISSRIAQERLAAERAVSFASGQAGELRELELRGGVDSDAELQRLLVVEQAFSANARMIRTLDEMMQTLLRI</sequence>
<comment type="subcellular location">
    <subcellularLocation>
        <location evidence="1">Bacterial flagellum</location>
    </subcellularLocation>
    <subcellularLocation>
        <location evidence="2">Secreted</location>
    </subcellularLocation>
</comment>
<keyword evidence="6" id="KW-0975">Bacterial flagellum</keyword>
<dbReference type="Pfam" id="PF06429">
    <property type="entry name" value="Flg_bbr_C"/>
    <property type="match status" value="1"/>
</dbReference>
<dbReference type="InterPro" id="IPR010930">
    <property type="entry name" value="Flg_bb/hook_C_dom"/>
</dbReference>
<keyword evidence="10" id="KW-1185">Reference proteome</keyword>
<dbReference type="PANTHER" id="PTHR30033:SF2">
    <property type="entry name" value="FLAGELLAR HOOK PROTEIN"/>
    <property type="match status" value="1"/>
</dbReference>
<proteinExistence type="inferred from homology"/>
<keyword evidence="9" id="KW-0966">Cell projection</keyword>
<feature type="domain" description="Flagellar hook-associated protein FlgK helical" evidence="8">
    <location>
        <begin position="98"/>
        <end position="309"/>
    </location>
</feature>
<evidence type="ECO:0000259" key="8">
    <source>
        <dbReference type="Pfam" id="PF22638"/>
    </source>
</evidence>
<reference evidence="9 10" key="1">
    <citation type="submission" date="2024-09" db="EMBL/GenBank/DDBJ databases">
        <authorList>
            <person name="Sun Q."/>
            <person name="Mori K."/>
        </authorList>
    </citation>
    <scope>NUCLEOTIDE SEQUENCE [LARGE SCALE GENOMIC DNA]</scope>
    <source>
        <strain evidence="9 10">CECT 9424</strain>
    </source>
</reference>
<evidence type="ECO:0000313" key="10">
    <source>
        <dbReference type="Proteomes" id="UP001589670"/>
    </source>
</evidence>
<dbReference type="InterPro" id="IPR053927">
    <property type="entry name" value="FlgK_helical"/>
</dbReference>
<keyword evidence="5" id="KW-0964">Secreted</keyword>
<comment type="caution">
    <text evidence="9">The sequence shown here is derived from an EMBL/GenBank/DDBJ whole genome shotgun (WGS) entry which is preliminary data.</text>
</comment>
<evidence type="ECO:0000259" key="7">
    <source>
        <dbReference type="Pfam" id="PF06429"/>
    </source>
</evidence>
<protein>
    <recommendedName>
        <fullName evidence="4">Flagellar hook-associated protein 1</fullName>
    </recommendedName>
</protein>